<reference evidence="1" key="1">
    <citation type="submission" date="2020-10" db="EMBL/GenBank/DDBJ databases">
        <authorList>
            <person name="Gilroy R."/>
        </authorList>
    </citation>
    <scope>NUCLEOTIDE SEQUENCE</scope>
    <source>
        <strain evidence="1">CHK147-3167</strain>
    </source>
</reference>
<dbReference type="AlphaFoldDB" id="A0A9D0ZS79"/>
<accession>A0A9D0ZS79</accession>
<comment type="caution">
    <text evidence="1">The sequence shown here is derived from an EMBL/GenBank/DDBJ whole genome shotgun (WGS) entry which is preliminary data.</text>
</comment>
<evidence type="ECO:0000313" key="1">
    <source>
        <dbReference type="EMBL" id="HIQ91177.1"/>
    </source>
</evidence>
<reference evidence="1" key="2">
    <citation type="journal article" date="2021" name="PeerJ">
        <title>Extensive microbial diversity within the chicken gut microbiome revealed by metagenomics and culture.</title>
        <authorList>
            <person name="Gilroy R."/>
            <person name="Ravi A."/>
            <person name="Getino M."/>
            <person name="Pursley I."/>
            <person name="Horton D.L."/>
            <person name="Alikhan N.F."/>
            <person name="Baker D."/>
            <person name="Gharbi K."/>
            <person name="Hall N."/>
            <person name="Watson M."/>
            <person name="Adriaenssens E.M."/>
            <person name="Foster-Nyarko E."/>
            <person name="Jarju S."/>
            <person name="Secka A."/>
            <person name="Antonio M."/>
            <person name="Oren A."/>
            <person name="Chaudhuri R.R."/>
            <person name="La Ragione R."/>
            <person name="Hildebrand F."/>
            <person name="Pallen M.J."/>
        </authorList>
    </citation>
    <scope>NUCLEOTIDE SEQUENCE</scope>
    <source>
        <strain evidence="1">CHK147-3167</strain>
    </source>
</reference>
<sequence length="182" mass="21001">MCESTESYDILLDKLKKMGSIKEIINNPILIDMVLSYNGDRHFTELFFRKIRNEIEMGNLSDKDLLFLRSGYLIRRLVNLDECVLEVKGRKLYKNELTDKISYLPEIGDNQVLINSLTSKEMISILFDDRVDDKAVAILNTVSSFYNDLPNDVKLSIVSVALLKGKNDIAEMLMDRDETKKR</sequence>
<dbReference type="EMBL" id="DVFV01000103">
    <property type="protein sequence ID" value="HIQ91177.1"/>
    <property type="molecule type" value="Genomic_DNA"/>
</dbReference>
<organism evidence="1 2">
    <name type="scientific">Candidatus Coprosoma intestinipullorum</name>
    <dbReference type="NCBI Taxonomy" id="2840752"/>
    <lineage>
        <taxon>Bacteria</taxon>
        <taxon>Bacillati</taxon>
        <taxon>Bacillota</taxon>
        <taxon>Bacillota incertae sedis</taxon>
        <taxon>Candidatus Coprosoma</taxon>
    </lineage>
</organism>
<evidence type="ECO:0000313" key="2">
    <source>
        <dbReference type="Proteomes" id="UP000886786"/>
    </source>
</evidence>
<gene>
    <name evidence="1" type="ORF">IAB27_06100</name>
</gene>
<name>A0A9D0ZS79_9FIRM</name>
<dbReference type="Proteomes" id="UP000886786">
    <property type="component" value="Unassembled WGS sequence"/>
</dbReference>
<protein>
    <submittedName>
        <fullName evidence="1">Uncharacterized protein</fullName>
    </submittedName>
</protein>
<proteinExistence type="predicted"/>